<keyword evidence="2" id="KW-1133">Transmembrane helix</keyword>
<keyword evidence="2" id="KW-0812">Transmembrane</keyword>
<name>A0ABS9UI38_9BACL</name>
<keyword evidence="2" id="KW-0472">Membrane</keyword>
<comment type="caution">
    <text evidence="3">The sequence shown here is derived from an EMBL/GenBank/DDBJ whole genome shotgun (WGS) entry which is preliminary data.</text>
</comment>
<dbReference type="Proteomes" id="UP001316087">
    <property type="component" value="Unassembled WGS sequence"/>
</dbReference>
<feature type="transmembrane region" description="Helical" evidence="2">
    <location>
        <begin position="7"/>
        <end position="26"/>
    </location>
</feature>
<keyword evidence="1" id="KW-0175">Coiled coil</keyword>
<gene>
    <name evidence="3" type="ORF">LZ480_18725</name>
</gene>
<sequence>MYVSKKVKITGAIIAILVLVNAYLLLRENDIILKKYYINDAHFAVTKDHEKILSTDAIVTSSNEQFIAAPVQAVDEVLVTEGQTVDVLGELVLFKLEETEKEIARLESDLAAYETELEELKSVVSQLEIVSTETDSTSAIDSNTTRVEDILNLTLSIELGIEQGTPTVEGIAIIQRAIAETERQMELLSSRITQLSENNMLTSPVDGIVKEIVLEGDSIIFNIQSTDKKLVTYVTPKQWQEVEIDQMAKITLFKGQDNELTIDGSVIEKQQIPALESIVFQEMKKHEKINVNETVYEVSIQLSEDISDTPIGTLANADISVNEEPHSLGVDNEWLVQIENEDDDKAQYIYMLDGNGNTLLQPVEKYFVYKSRLNQHEALTMDSKGSEELEETEQPTTPRIQTVNLKAESKPKVVKEELIDVAVISGPDELYPIFLDGTTRNLSAPTFLPYPLQSFELSHIESDWRLILKYWLK</sequence>
<evidence type="ECO:0000313" key="4">
    <source>
        <dbReference type="Proteomes" id="UP001316087"/>
    </source>
</evidence>
<organism evidence="3 4">
    <name type="scientific">Solibacillus palustris</name>
    <dbReference type="NCBI Taxonomy" id="2908203"/>
    <lineage>
        <taxon>Bacteria</taxon>
        <taxon>Bacillati</taxon>
        <taxon>Bacillota</taxon>
        <taxon>Bacilli</taxon>
        <taxon>Bacillales</taxon>
        <taxon>Caryophanaceae</taxon>
        <taxon>Solibacillus</taxon>
    </lineage>
</organism>
<keyword evidence="4" id="KW-1185">Reference proteome</keyword>
<dbReference type="EMBL" id="JAKZFC010000012">
    <property type="protein sequence ID" value="MCH7323908.1"/>
    <property type="molecule type" value="Genomic_DNA"/>
</dbReference>
<proteinExistence type="predicted"/>
<evidence type="ECO:0000256" key="2">
    <source>
        <dbReference type="SAM" id="Phobius"/>
    </source>
</evidence>
<feature type="coiled-coil region" evidence="1">
    <location>
        <begin position="96"/>
        <end position="130"/>
    </location>
</feature>
<accession>A0ABS9UI38</accession>
<feature type="coiled-coil region" evidence="1">
    <location>
        <begin position="171"/>
        <end position="198"/>
    </location>
</feature>
<evidence type="ECO:0000313" key="3">
    <source>
        <dbReference type="EMBL" id="MCH7323908.1"/>
    </source>
</evidence>
<dbReference type="RefSeq" id="WP_241371068.1">
    <property type="nucleotide sequence ID" value="NZ_JAKZFC010000012.1"/>
</dbReference>
<reference evidence="3 4" key="1">
    <citation type="submission" date="2022-03" db="EMBL/GenBank/DDBJ databases">
        <authorList>
            <person name="Jo J.-H."/>
            <person name="Im W.-T."/>
        </authorList>
    </citation>
    <scope>NUCLEOTIDE SEQUENCE [LARGE SCALE GENOMIC DNA]</scope>
    <source>
        <strain evidence="3 4">MA9</strain>
    </source>
</reference>
<evidence type="ECO:0000256" key="1">
    <source>
        <dbReference type="SAM" id="Coils"/>
    </source>
</evidence>
<protein>
    <submittedName>
        <fullName evidence="3">HlyD family secretion protein</fullName>
    </submittedName>
</protein>